<dbReference type="InterPro" id="IPR042103">
    <property type="entry name" value="SerRS_1_N_sf"/>
</dbReference>
<feature type="domain" description="Aminoacyl-transfer RNA synthetases class-II family profile" evidence="15">
    <location>
        <begin position="126"/>
        <end position="400"/>
    </location>
</feature>
<feature type="binding site" evidence="12 14">
    <location>
        <begin position="336"/>
        <end position="339"/>
    </location>
    <ligand>
        <name>ATP</name>
        <dbReference type="ChEBI" id="CHEBI:30616"/>
    </ligand>
</feature>
<dbReference type="InterPro" id="IPR006195">
    <property type="entry name" value="aa-tRNA-synth_II"/>
</dbReference>
<dbReference type="GO" id="GO:0004828">
    <property type="term" value="F:serine-tRNA ligase activity"/>
    <property type="evidence" value="ECO:0007669"/>
    <property type="project" value="UniProtKB-UniRule"/>
</dbReference>
<dbReference type="SUPFAM" id="SSF55681">
    <property type="entry name" value="Class II aaRS and biotin synthetases"/>
    <property type="match status" value="1"/>
</dbReference>
<evidence type="ECO:0000256" key="6">
    <source>
        <dbReference type="ARBA" id="ARBA00022741"/>
    </source>
</evidence>
<dbReference type="EMBL" id="MHCS01000005">
    <property type="protein sequence ID" value="OGY27028.1"/>
    <property type="molecule type" value="Genomic_DNA"/>
</dbReference>
<dbReference type="EC" id="6.1.1.11" evidence="12"/>
<reference evidence="16 17" key="1">
    <citation type="journal article" date="2016" name="Nat. Commun.">
        <title>Thousands of microbial genomes shed light on interconnected biogeochemical processes in an aquifer system.</title>
        <authorList>
            <person name="Anantharaman K."/>
            <person name="Brown C.T."/>
            <person name="Hug L.A."/>
            <person name="Sharon I."/>
            <person name="Castelle C.J."/>
            <person name="Probst A.J."/>
            <person name="Thomas B.C."/>
            <person name="Singh A."/>
            <person name="Wilkins M.J."/>
            <person name="Karaoz U."/>
            <person name="Brodie E.L."/>
            <person name="Williams K.H."/>
            <person name="Hubbard S.S."/>
            <person name="Banfield J.F."/>
        </authorList>
    </citation>
    <scope>NUCLEOTIDE SEQUENCE [LARGE SCALE GENOMIC DNA]</scope>
</reference>
<feature type="binding site" evidence="12 13">
    <location>
        <position position="272"/>
    </location>
    <ligand>
        <name>L-serine</name>
        <dbReference type="ChEBI" id="CHEBI:33384"/>
    </ligand>
</feature>
<dbReference type="NCBIfam" id="TIGR00414">
    <property type="entry name" value="serS"/>
    <property type="match status" value="1"/>
</dbReference>
<keyword evidence="5 12" id="KW-0436">Ligase</keyword>
<comment type="similarity">
    <text evidence="3 12">Belongs to the class-II aminoacyl-tRNA synthetase family. Type-1 seryl-tRNA synthetase subfamily.</text>
</comment>
<dbReference type="HAMAP" id="MF_00176">
    <property type="entry name" value="Ser_tRNA_synth_type1"/>
    <property type="match status" value="1"/>
</dbReference>
<evidence type="ECO:0000256" key="10">
    <source>
        <dbReference type="ARBA" id="ARBA00047929"/>
    </source>
</evidence>
<comment type="catalytic activity">
    <reaction evidence="11 12">
        <text>tRNA(Ser) + L-serine + ATP = L-seryl-tRNA(Ser) + AMP + diphosphate + H(+)</text>
        <dbReference type="Rhea" id="RHEA:12292"/>
        <dbReference type="Rhea" id="RHEA-COMP:9669"/>
        <dbReference type="Rhea" id="RHEA-COMP:9703"/>
        <dbReference type="ChEBI" id="CHEBI:15378"/>
        <dbReference type="ChEBI" id="CHEBI:30616"/>
        <dbReference type="ChEBI" id="CHEBI:33019"/>
        <dbReference type="ChEBI" id="CHEBI:33384"/>
        <dbReference type="ChEBI" id="CHEBI:78442"/>
        <dbReference type="ChEBI" id="CHEBI:78533"/>
        <dbReference type="ChEBI" id="CHEBI:456215"/>
        <dbReference type="EC" id="6.1.1.11"/>
    </reaction>
</comment>
<evidence type="ECO:0000256" key="5">
    <source>
        <dbReference type="ARBA" id="ARBA00022598"/>
    </source>
</evidence>
<protein>
    <recommendedName>
        <fullName evidence="12">Serine--tRNA ligase</fullName>
        <ecNumber evidence="12">6.1.1.11</ecNumber>
    </recommendedName>
    <alternativeName>
        <fullName evidence="12">Seryl-tRNA synthetase</fullName>
        <shortName evidence="12">SerRS</shortName>
    </alternativeName>
    <alternativeName>
        <fullName evidence="12">Seryl-tRNA(Ser/Sec) synthetase</fullName>
    </alternativeName>
</protein>
<feature type="binding site" evidence="14">
    <location>
        <begin position="265"/>
        <end position="268"/>
    </location>
    <ligand>
        <name>ATP</name>
        <dbReference type="ChEBI" id="CHEBI:30616"/>
    </ligand>
</feature>
<comment type="subunit">
    <text evidence="12">Homodimer. The tRNA molecule binds across the dimer.</text>
</comment>
<dbReference type="CDD" id="cd00770">
    <property type="entry name" value="SerRS_core"/>
    <property type="match status" value="1"/>
</dbReference>
<feature type="binding site" evidence="12">
    <location>
        <position position="265"/>
    </location>
    <ligand>
        <name>ATP</name>
        <dbReference type="ChEBI" id="CHEBI:30616"/>
    </ligand>
</feature>
<dbReference type="Pfam" id="PF02403">
    <property type="entry name" value="Seryl_tRNA_N"/>
    <property type="match status" value="1"/>
</dbReference>
<evidence type="ECO:0000256" key="1">
    <source>
        <dbReference type="ARBA" id="ARBA00004496"/>
    </source>
</evidence>
<dbReference type="GO" id="GO:0005737">
    <property type="term" value="C:cytoplasm"/>
    <property type="evidence" value="ECO:0007669"/>
    <property type="project" value="UniProtKB-SubCell"/>
</dbReference>
<evidence type="ECO:0000313" key="17">
    <source>
        <dbReference type="Proteomes" id="UP000176389"/>
    </source>
</evidence>
<dbReference type="InterPro" id="IPR015866">
    <property type="entry name" value="Ser-tRNA-synth_1_N"/>
</dbReference>
<dbReference type="GO" id="GO:0006434">
    <property type="term" value="P:seryl-tRNA aminoacylation"/>
    <property type="evidence" value="ECO:0007669"/>
    <property type="project" value="UniProtKB-UniRule"/>
</dbReference>
<keyword evidence="6 12" id="KW-0547">Nucleotide-binding</keyword>
<sequence length="415" mass="47320">MLDIKFIRENQREVEKTLEKRGVKLDLGHLLEIDDERLKLIKEVEALRHDRKIAADSHDEEKGREIKGNLSKLESALSAVDTELNDYLEQVPNLISPDVPEGKDEEDNVEIKKWGQAKKFDFQAKDHLTLGKNLEIIDQKAAAKVSGHGFYYLVADGATLEIALVNWVVDFLRKKGFIPIITPELVKERFVKGTGYLPRREEPDIYKIEGEDLYLAATAEIPIAGLLADEILDEKNLPRNYVGFSSSFRKEAGSYGKYTQGIFRVHEFDKVEMFKFVKPQDSDKAFEEIVATQEQICQELEIPYRVVNICSGEMSAAAYLKYDLEYWDPVNEQYRELTSASNTTDYQARRLNIKYKQTTGSSQPATSYVHTINGTAIALSRTIIALLENHQQKDGSIKLPKVLHEYLGKDTIQRS</sequence>
<dbReference type="PRINTS" id="PR00981">
    <property type="entry name" value="TRNASYNTHSER"/>
</dbReference>
<feature type="binding site" evidence="12 14">
    <location>
        <begin position="249"/>
        <end position="251"/>
    </location>
    <ligand>
        <name>ATP</name>
        <dbReference type="ChEBI" id="CHEBI:30616"/>
    </ligand>
</feature>
<evidence type="ECO:0000313" key="16">
    <source>
        <dbReference type="EMBL" id="OGY27028.1"/>
    </source>
</evidence>
<dbReference type="Gene3D" id="1.10.287.40">
    <property type="entry name" value="Serine-tRNA synthetase, tRNA binding domain"/>
    <property type="match status" value="1"/>
</dbReference>
<comment type="domain">
    <text evidence="12">Consists of two distinct domains, a catalytic core and a N-terminal extension that is involved in tRNA binding.</text>
</comment>
<evidence type="ECO:0000256" key="3">
    <source>
        <dbReference type="ARBA" id="ARBA00010728"/>
    </source>
</evidence>
<keyword evidence="8 12" id="KW-0648">Protein biosynthesis</keyword>
<comment type="subcellular location">
    <subcellularLocation>
        <location evidence="1 12">Cytoplasm</location>
    </subcellularLocation>
</comment>
<feature type="binding site" evidence="13">
    <location>
        <position position="373"/>
    </location>
    <ligand>
        <name>L-serine</name>
        <dbReference type="ChEBI" id="CHEBI:33384"/>
    </ligand>
</feature>
<organism evidence="16 17">
    <name type="scientific">Candidatus Woykebacteria bacterium RBG_16_43_9</name>
    <dbReference type="NCBI Taxonomy" id="1802596"/>
    <lineage>
        <taxon>Bacteria</taxon>
        <taxon>Candidatus Woykeibacteriota</taxon>
    </lineage>
</organism>
<feature type="site" description="Important for serine binding" evidence="13">
    <location>
        <position position="375"/>
    </location>
</feature>
<comment type="caution">
    <text evidence="16">The sequence shown here is derived from an EMBL/GenBank/DDBJ whole genome shotgun (WGS) entry which is preliminary data.</text>
</comment>
<evidence type="ECO:0000256" key="12">
    <source>
        <dbReference type="HAMAP-Rule" id="MF_00176"/>
    </source>
</evidence>
<dbReference type="AlphaFoldDB" id="A0A1G1WH35"/>
<gene>
    <name evidence="12" type="primary">serS</name>
    <name evidence="16" type="ORF">A2Z11_02020</name>
</gene>
<dbReference type="Proteomes" id="UP000176389">
    <property type="component" value="Unassembled WGS sequence"/>
</dbReference>
<evidence type="ECO:0000256" key="14">
    <source>
        <dbReference type="PIRSR" id="PIRSR001529-2"/>
    </source>
</evidence>
<evidence type="ECO:0000256" key="2">
    <source>
        <dbReference type="ARBA" id="ARBA00005045"/>
    </source>
</evidence>
<comment type="catalytic activity">
    <reaction evidence="10 12">
        <text>tRNA(Sec) + L-serine + ATP = L-seryl-tRNA(Sec) + AMP + diphosphate + H(+)</text>
        <dbReference type="Rhea" id="RHEA:42580"/>
        <dbReference type="Rhea" id="RHEA-COMP:9742"/>
        <dbReference type="Rhea" id="RHEA-COMP:10128"/>
        <dbReference type="ChEBI" id="CHEBI:15378"/>
        <dbReference type="ChEBI" id="CHEBI:30616"/>
        <dbReference type="ChEBI" id="CHEBI:33019"/>
        <dbReference type="ChEBI" id="CHEBI:33384"/>
        <dbReference type="ChEBI" id="CHEBI:78442"/>
        <dbReference type="ChEBI" id="CHEBI:78533"/>
        <dbReference type="ChEBI" id="CHEBI:456215"/>
        <dbReference type="EC" id="6.1.1.11"/>
    </reaction>
</comment>
<dbReference type="UniPathway" id="UPA00906">
    <property type="reaction ID" value="UER00895"/>
</dbReference>
<evidence type="ECO:0000256" key="8">
    <source>
        <dbReference type="ARBA" id="ARBA00022917"/>
    </source>
</evidence>
<dbReference type="InterPro" id="IPR002317">
    <property type="entry name" value="Ser-tRNA-ligase_type_1"/>
</dbReference>
<dbReference type="STRING" id="1802596.A2Z11_02020"/>
<keyword evidence="9 12" id="KW-0030">Aminoacyl-tRNA synthetase</keyword>
<evidence type="ECO:0000256" key="4">
    <source>
        <dbReference type="ARBA" id="ARBA00022490"/>
    </source>
</evidence>
<dbReference type="PANTHER" id="PTHR43697:SF1">
    <property type="entry name" value="SERINE--TRNA LIGASE"/>
    <property type="match status" value="1"/>
</dbReference>
<comment type="function">
    <text evidence="12">Catalyzes the attachment of serine to tRNA(Ser). Is also able to aminoacylate tRNA(Sec) with serine, to form the misacylated tRNA L-seryl-tRNA(Sec), which will be further converted into selenocysteinyl-tRNA(Sec).</text>
</comment>
<keyword evidence="7 12" id="KW-0067">ATP-binding</keyword>
<dbReference type="PANTHER" id="PTHR43697">
    <property type="entry name" value="SERYL-TRNA SYNTHETASE"/>
    <property type="match status" value="1"/>
</dbReference>
<feature type="binding site" evidence="12">
    <location>
        <position position="375"/>
    </location>
    <ligand>
        <name>L-serine</name>
        <dbReference type="ChEBI" id="CHEBI:33384"/>
    </ligand>
</feature>
<dbReference type="PROSITE" id="PS50862">
    <property type="entry name" value="AA_TRNA_LIGASE_II"/>
    <property type="match status" value="1"/>
</dbReference>
<feature type="binding site" evidence="13">
    <location>
        <position position="249"/>
    </location>
    <ligand>
        <name>L-serine</name>
        <dbReference type="ChEBI" id="CHEBI:33384"/>
    </ligand>
</feature>
<dbReference type="GO" id="GO:0005524">
    <property type="term" value="F:ATP binding"/>
    <property type="evidence" value="ECO:0007669"/>
    <property type="project" value="UniProtKB-UniRule"/>
</dbReference>
<evidence type="ECO:0000256" key="7">
    <source>
        <dbReference type="ARBA" id="ARBA00022840"/>
    </source>
</evidence>
<dbReference type="InterPro" id="IPR033729">
    <property type="entry name" value="SerRS_core"/>
</dbReference>
<proteinExistence type="inferred from homology"/>
<evidence type="ECO:0000256" key="13">
    <source>
        <dbReference type="PIRSR" id="PIRSR001529-1"/>
    </source>
</evidence>
<dbReference type="PIRSF" id="PIRSF001529">
    <property type="entry name" value="Ser-tRNA-synth_IIa"/>
    <property type="match status" value="1"/>
</dbReference>
<dbReference type="GO" id="GO:0016260">
    <property type="term" value="P:selenocysteine biosynthetic process"/>
    <property type="evidence" value="ECO:0007669"/>
    <property type="project" value="UniProtKB-UniRule"/>
</dbReference>
<dbReference type="InterPro" id="IPR010978">
    <property type="entry name" value="tRNA-bd_arm"/>
</dbReference>
<feature type="binding site" evidence="12">
    <location>
        <begin position="218"/>
        <end position="220"/>
    </location>
    <ligand>
        <name>L-serine</name>
        <dbReference type="ChEBI" id="CHEBI:33384"/>
    </ligand>
</feature>
<evidence type="ECO:0000256" key="9">
    <source>
        <dbReference type="ARBA" id="ARBA00023146"/>
    </source>
</evidence>
<dbReference type="Pfam" id="PF00587">
    <property type="entry name" value="tRNA-synt_2b"/>
    <property type="match status" value="1"/>
</dbReference>
<keyword evidence="4 12" id="KW-0963">Cytoplasm</keyword>
<dbReference type="SUPFAM" id="SSF46589">
    <property type="entry name" value="tRNA-binding arm"/>
    <property type="match status" value="1"/>
</dbReference>
<comment type="pathway">
    <text evidence="2 12">Aminoacyl-tRNA biosynthesis; selenocysteinyl-tRNA(Sec) biosynthesis; L-seryl-tRNA(Sec) from L-serine and tRNA(Sec): step 1/1.</text>
</comment>
<evidence type="ECO:0000259" key="15">
    <source>
        <dbReference type="PROSITE" id="PS50862"/>
    </source>
</evidence>
<dbReference type="Gene3D" id="3.30.930.10">
    <property type="entry name" value="Bira Bifunctional Protein, Domain 2"/>
    <property type="match status" value="1"/>
</dbReference>
<name>A0A1G1WH35_9BACT</name>
<dbReference type="InterPro" id="IPR045864">
    <property type="entry name" value="aa-tRNA-synth_II/BPL/LPL"/>
</dbReference>
<evidence type="ECO:0000256" key="11">
    <source>
        <dbReference type="ARBA" id="ARBA00048823"/>
    </source>
</evidence>
<dbReference type="InterPro" id="IPR002314">
    <property type="entry name" value="aa-tRNA-synt_IIb"/>
</dbReference>
<accession>A0A1G1WH35</accession>
<feature type="binding site" evidence="13">
    <location>
        <position position="218"/>
    </location>
    <ligand>
        <name>L-serine</name>
        <dbReference type="ChEBI" id="CHEBI:33384"/>
    </ligand>
</feature>